<evidence type="ECO:0000313" key="1">
    <source>
        <dbReference type="EMBL" id="OGK29253.1"/>
    </source>
</evidence>
<reference evidence="1 2" key="1">
    <citation type="journal article" date="2016" name="Nat. Commun.">
        <title>Thousands of microbial genomes shed light on interconnected biogeochemical processes in an aquifer system.</title>
        <authorList>
            <person name="Anantharaman K."/>
            <person name="Brown C.T."/>
            <person name="Hug L.A."/>
            <person name="Sharon I."/>
            <person name="Castelle C.J."/>
            <person name="Probst A.J."/>
            <person name="Thomas B.C."/>
            <person name="Singh A."/>
            <person name="Wilkins M.J."/>
            <person name="Karaoz U."/>
            <person name="Brodie E.L."/>
            <person name="Williams K.H."/>
            <person name="Hubbard S.S."/>
            <person name="Banfield J.F."/>
        </authorList>
    </citation>
    <scope>NUCLEOTIDE SEQUENCE [LARGE SCALE GENOMIC DNA]</scope>
</reference>
<dbReference type="AlphaFoldDB" id="A0A1F7HDW3"/>
<proteinExistence type="predicted"/>
<dbReference type="EMBL" id="MFZS01000009">
    <property type="protein sequence ID" value="OGK29253.1"/>
    <property type="molecule type" value="Genomic_DNA"/>
</dbReference>
<comment type="caution">
    <text evidence="1">The sequence shown here is derived from an EMBL/GenBank/DDBJ whole genome shotgun (WGS) entry which is preliminary data.</text>
</comment>
<dbReference type="Proteomes" id="UP000177027">
    <property type="component" value="Unassembled WGS sequence"/>
</dbReference>
<gene>
    <name evidence="1" type="ORF">A3D06_00825</name>
</gene>
<name>A0A1F7HDW3_9BACT</name>
<sequence length="293" mass="31860">MTDGVNEEGIKASLLDRVGVELPPDMDENYDTRMLEKYGADLIANSARQPGEFPDAYVARLLQLYPEPHQHAYILAFNAVYPAAEYGAIAVQAYRHGSTVTDPRIVGMYPSELNRDAVGIDSDGKNTYALRMSPAESAEIIRACNLAAAAIDGFGDRRLKKARLLLESIASGNTPPEGLQTPAEIKVSLGVSALRQLRKLFGEQITELGVDRALNQITLRSLGLSTDSTANVFREISRSISGPFDPLDLLAKVLFSLRLSLDDLNIYPEVGPSIFDAYRPDLETISTSTASGI</sequence>
<organism evidence="1 2">
    <name type="scientific">Candidatus Roizmanbacteria bacterium RIFCSPHIGHO2_02_FULL_40_9</name>
    <dbReference type="NCBI Taxonomy" id="1802042"/>
    <lineage>
        <taxon>Bacteria</taxon>
        <taxon>Candidatus Roizmaniibacteriota</taxon>
    </lineage>
</organism>
<accession>A0A1F7HDW3</accession>
<protein>
    <submittedName>
        <fullName evidence="1">Uncharacterized protein</fullName>
    </submittedName>
</protein>
<evidence type="ECO:0000313" key="2">
    <source>
        <dbReference type="Proteomes" id="UP000177027"/>
    </source>
</evidence>